<comment type="caution">
    <text evidence="2">The sequence shown here is derived from an EMBL/GenBank/DDBJ whole genome shotgun (WGS) entry which is preliminary data.</text>
</comment>
<keyword evidence="1" id="KW-0812">Transmembrane</keyword>
<name>A0A7W4VLV5_9HYPH</name>
<keyword evidence="3" id="KW-1185">Reference proteome</keyword>
<accession>A0A7W4VLV5</accession>
<dbReference type="EMBL" id="JACHWB010000003">
    <property type="protein sequence ID" value="MBB3019589.1"/>
    <property type="molecule type" value="Genomic_DNA"/>
</dbReference>
<evidence type="ECO:0000313" key="3">
    <source>
        <dbReference type="Proteomes" id="UP000532010"/>
    </source>
</evidence>
<sequence>MMWDIADGWVWALVIIGGPLLIGIFMAVASSRRRRLTRTEQKVSDEVAHKNWGKEQIH</sequence>
<gene>
    <name evidence="2" type="ORF">FHR70_002654</name>
</gene>
<keyword evidence="1" id="KW-1133">Transmembrane helix</keyword>
<proteinExistence type="predicted"/>
<dbReference type="AlphaFoldDB" id="A0A7W4VLV5"/>
<organism evidence="2 3">
    <name type="scientific">Microvirga lupini</name>
    <dbReference type="NCBI Taxonomy" id="420324"/>
    <lineage>
        <taxon>Bacteria</taxon>
        <taxon>Pseudomonadati</taxon>
        <taxon>Pseudomonadota</taxon>
        <taxon>Alphaproteobacteria</taxon>
        <taxon>Hyphomicrobiales</taxon>
        <taxon>Methylobacteriaceae</taxon>
        <taxon>Microvirga</taxon>
    </lineage>
</organism>
<evidence type="ECO:0000256" key="1">
    <source>
        <dbReference type="SAM" id="Phobius"/>
    </source>
</evidence>
<dbReference type="Proteomes" id="UP000532010">
    <property type="component" value="Unassembled WGS sequence"/>
</dbReference>
<evidence type="ECO:0000313" key="2">
    <source>
        <dbReference type="EMBL" id="MBB3019589.1"/>
    </source>
</evidence>
<feature type="transmembrane region" description="Helical" evidence="1">
    <location>
        <begin position="6"/>
        <end position="28"/>
    </location>
</feature>
<keyword evidence="1" id="KW-0472">Membrane</keyword>
<reference evidence="2 3" key="1">
    <citation type="submission" date="2020-08" db="EMBL/GenBank/DDBJ databases">
        <title>The Agave Microbiome: Exploring the role of microbial communities in plant adaptations to desert environments.</title>
        <authorList>
            <person name="Partida-Martinez L.P."/>
        </authorList>
    </citation>
    <scope>NUCLEOTIDE SEQUENCE [LARGE SCALE GENOMIC DNA]</scope>
    <source>
        <strain evidence="2 3">AT3.9</strain>
    </source>
</reference>
<protein>
    <submittedName>
        <fullName evidence="2">Uncharacterized protein</fullName>
    </submittedName>
</protein>